<dbReference type="AlphaFoldDB" id="A0A6H3F6E2"/>
<keyword evidence="3" id="KW-1185">Reference proteome</keyword>
<dbReference type="Pfam" id="PF07849">
    <property type="entry name" value="DUF1641"/>
    <property type="match status" value="1"/>
</dbReference>
<reference evidence="2 3" key="1">
    <citation type="submission" date="2018-12" db="EMBL/GenBank/DDBJ databases">
        <title>First genome draft of Desulfovibrio legallis sp. nov.</title>
        <authorList>
            <person name="Ben Dhia O."/>
            <person name="Najjari A."/>
            <person name="Ferjani R."/>
            <person name="Fhoula I."/>
            <person name="Fardeau M.-L."/>
            <person name="Boudabbous A."/>
            <person name="Ouzari H.I."/>
        </authorList>
    </citation>
    <scope>NUCLEOTIDE SEQUENCE [LARGE SCALE GENOMIC DNA]</scope>
    <source>
        <strain evidence="2 3">H1T</strain>
    </source>
</reference>
<dbReference type="InterPro" id="IPR012440">
    <property type="entry name" value="DUF1641"/>
</dbReference>
<organism evidence="2 3">
    <name type="scientific">Desulfovibrio legallii</name>
    <dbReference type="NCBI Taxonomy" id="571438"/>
    <lineage>
        <taxon>Bacteria</taxon>
        <taxon>Pseudomonadati</taxon>
        <taxon>Thermodesulfobacteriota</taxon>
        <taxon>Desulfovibrionia</taxon>
        <taxon>Desulfovibrionales</taxon>
        <taxon>Desulfovibrionaceae</taxon>
        <taxon>Desulfovibrio</taxon>
    </lineage>
</organism>
<feature type="coiled-coil region" evidence="1">
    <location>
        <begin position="4"/>
        <end position="31"/>
    </location>
</feature>
<dbReference type="RefSeq" id="WP_130957859.1">
    <property type="nucleotide sequence ID" value="NZ_JBHSHA010000019.1"/>
</dbReference>
<evidence type="ECO:0000256" key="1">
    <source>
        <dbReference type="SAM" id="Coils"/>
    </source>
</evidence>
<dbReference type="EMBL" id="SIXC01000004">
    <property type="protein sequence ID" value="TBH80782.1"/>
    <property type="molecule type" value="Genomic_DNA"/>
</dbReference>
<accession>A0A6H3F6E2</accession>
<gene>
    <name evidence="2" type="ORF">EB812_04150</name>
</gene>
<comment type="caution">
    <text evidence="2">The sequence shown here is derived from an EMBL/GenBank/DDBJ whole genome shotgun (WGS) entry which is preliminary data.</text>
</comment>
<keyword evidence="1" id="KW-0175">Coiled coil</keyword>
<sequence>MASEDKILERLDAIENRLAALQERGENSRALLEQAAPIGNHAFRLLVTELECLNGRVSLDDILDLCRKGLLTVPRLIWLLDQLENLTDLWRILHPAMGPTFPHLIEKMDAWDKSGLFANLAAFKTAGGNWLAAQSPEDIARLGESLVFLTSQLQKLAEPALQARITALLEAVASYDPAQARPTGLLGLLAVLRSAEGRQSLGFLAELLKTLGKTAPPQGAAS</sequence>
<proteinExistence type="predicted"/>
<name>A0A6H3F6E2_9BACT</name>
<protein>
    <submittedName>
        <fullName evidence="2">DUF1641 domain-containing protein</fullName>
    </submittedName>
</protein>
<evidence type="ECO:0000313" key="2">
    <source>
        <dbReference type="EMBL" id="TBH80782.1"/>
    </source>
</evidence>
<dbReference type="Proteomes" id="UP000292919">
    <property type="component" value="Unassembled WGS sequence"/>
</dbReference>
<evidence type="ECO:0000313" key="3">
    <source>
        <dbReference type="Proteomes" id="UP000292919"/>
    </source>
</evidence>